<dbReference type="OrthoDB" id="1924068at2759"/>
<feature type="region of interest" description="Disordered" evidence="1">
    <location>
        <begin position="65"/>
        <end position="115"/>
    </location>
</feature>
<evidence type="ECO:0000313" key="2">
    <source>
        <dbReference type="EMBL" id="KAF5183735.1"/>
    </source>
</evidence>
<protein>
    <recommendedName>
        <fullName evidence="4">Zinc knuckle (CCHC-type) family protein</fullName>
    </recommendedName>
</protein>
<dbReference type="PANTHER" id="PTHR31286:SF60">
    <property type="entry name" value="PROTEIN, PUTATIVE-RELATED"/>
    <property type="match status" value="1"/>
</dbReference>
<dbReference type="InterPro" id="IPR040256">
    <property type="entry name" value="At4g02000-like"/>
</dbReference>
<feature type="compositionally biased region" description="Basic and acidic residues" evidence="1">
    <location>
        <begin position="65"/>
        <end position="87"/>
    </location>
</feature>
<evidence type="ECO:0000256" key="1">
    <source>
        <dbReference type="SAM" id="MobiDB-lite"/>
    </source>
</evidence>
<evidence type="ECO:0008006" key="4">
    <source>
        <dbReference type="Google" id="ProtNLM"/>
    </source>
</evidence>
<reference evidence="2 3" key="1">
    <citation type="submission" date="2020-06" db="EMBL/GenBank/DDBJ databases">
        <title>Transcriptomic and genomic resources for Thalictrum thalictroides and T. hernandezii: Facilitating candidate gene discovery in an emerging model plant lineage.</title>
        <authorList>
            <person name="Arias T."/>
            <person name="Riano-Pachon D.M."/>
            <person name="Di Stilio V.S."/>
        </authorList>
    </citation>
    <scope>NUCLEOTIDE SEQUENCE [LARGE SCALE GENOMIC DNA]</scope>
    <source>
        <strain evidence="3">cv. WT478/WT964</strain>
        <tissue evidence="2">Leaves</tissue>
    </source>
</reference>
<evidence type="ECO:0000313" key="3">
    <source>
        <dbReference type="Proteomes" id="UP000554482"/>
    </source>
</evidence>
<dbReference type="PANTHER" id="PTHR31286">
    <property type="entry name" value="GLYCINE-RICH CELL WALL STRUCTURAL PROTEIN 1.8-LIKE"/>
    <property type="match status" value="1"/>
</dbReference>
<keyword evidence="3" id="KW-1185">Reference proteome</keyword>
<sequence length="154" mass="17335">MGYYASVQVDVDLAKTILDKILVEIEGKNMEFWQEVEVGRIPKFCNNCKIVGHLTECRHLAIAKGKEVSKEGTDNKKNEEPAKELSKSQRKQWRKKQKEANGGEGTSDVNKSTNTILVEESQESEVVEVIPTAIENVNLETEVENVVVTRGKFK</sequence>
<comment type="caution">
    <text evidence="2">The sequence shown here is derived from an EMBL/GenBank/DDBJ whole genome shotgun (WGS) entry which is preliminary data.</text>
</comment>
<dbReference type="EMBL" id="JABWDY010033031">
    <property type="protein sequence ID" value="KAF5183735.1"/>
    <property type="molecule type" value="Genomic_DNA"/>
</dbReference>
<accession>A0A7J6VHP0</accession>
<name>A0A7J6VHP0_THATH</name>
<dbReference type="Proteomes" id="UP000554482">
    <property type="component" value="Unassembled WGS sequence"/>
</dbReference>
<organism evidence="2 3">
    <name type="scientific">Thalictrum thalictroides</name>
    <name type="common">Rue-anemone</name>
    <name type="synonym">Anemone thalictroides</name>
    <dbReference type="NCBI Taxonomy" id="46969"/>
    <lineage>
        <taxon>Eukaryota</taxon>
        <taxon>Viridiplantae</taxon>
        <taxon>Streptophyta</taxon>
        <taxon>Embryophyta</taxon>
        <taxon>Tracheophyta</taxon>
        <taxon>Spermatophyta</taxon>
        <taxon>Magnoliopsida</taxon>
        <taxon>Ranunculales</taxon>
        <taxon>Ranunculaceae</taxon>
        <taxon>Thalictroideae</taxon>
        <taxon>Thalictrum</taxon>
    </lineage>
</organism>
<dbReference type="AlphaFoldDB" id="A0A7J6VHP0"/>
<feature type="compositionally biased region" description="Basic residues" evidence="1">
    <location>
        <begin position="88"/>
        <end position="97"/>
    </location>
</feature>
<proteinExistence type="predicted"/>
<gene>
    <name evidence="2" type="ORF">FRX31_026675</name>
</gene>